<keyword evidence="3" id="KW-0597">Phosphoprotein</keyword>
<keyword evidence="7" id="KW-0114">cAMP</keyword>
<dbReference type="CDD" id="cd22961">
    <property type="entry name" value="DD_TEX55-like"/>
    <property type="match status" value="1"/>
</dbReference>
<dbReference type="GO" id="GO:0004862">
    <property type="term" value="F:cAMP-dependent protein kinase inhibitor activity"/>
    <property type="evidence" value="ECO:0007669"/>
    <property type="project" value="TreeGrafter"/>
</dbReference>
<dbReference type="InterPro" id="IPR018488">
    <property type="entry name" value="cNMP-bd_CS"/>
</dbReference>
<organism evidence="10 11">
    <name type="scientific">Funneliformis mosseae</name>
    <name type="common">Endomycorrhizal fungus</name>
    <name type="synonym">Glomus mosseae</name>
    <dbReference type="NCBI Taxonomy" id="27381"/>
    <lineage>
        <taxon>Eukaryota</taxon>
        <taxon>Fungi</taxon>
        <taxon>Fungi incertae sedis</taxon>
        <taxon>Mucoromycota</taxon>
        <taxon>Glomeromycotina</taxon>
        <taxon>Glomeromycetes</taxon>
        <taxon>Glomerales</taxon>
        <taxon>Glomeraceae</taxon>
        <taxon>Funneliformis</taxon>
    </lineage>
</organism>
<dbReference type="GO" id="GO:0034236">
    <property type="term" value="F:protein kinase A catalytic subunit binding"/>
    <property type="evidence" value="ECO:0007669"/>
    <property type="project" value="TreeGrafter"/>
</dbReference>
<dbReference type="Proteomes" id="UP000789375">
    <property type="component" value="Unassembled WGS sequence"/>
</dbReference>
<accession>A0A9N8V2C6</accession>
<comment type="caution">
    <text evidence="10">The sequence shown here is derived from an EMBL/GenBank/DDBJ whole genome shotgun (WGS) entry which is preliminary data.</text>
</comment>
<dbReference type="PANTHER" id="PTHR11635">
    <property type="entry name" value="CAMP-DEPENDENT PROTEIN KINASE REGULATORY CHAIN"/>
    <property type="match status" value="1"/>
</dbReference>
<dbReference type="EMBL" id="CAJVPP010000068">
    <property type="protein sequence ID" value="CAG8439251.1"/>
    <property type="molecule type" value="Genomic_DNA"/>
</dbReference>
<dbReference type="PANTHER" id="PTHR11635:SF152">
    <property type="entry name" value="CAMP-DEPENDENT PROTEIN KINASE TYPE I REGULATORY SUBUNIT-RELATED"/>
    <property type="match status" value="1"/>
</dbReference>
<feature type="region of interest" description="Disordered" evidence="8">
    <location>
        <begin position="147"/>
        <end position="186"/>
    </location>
</feature>
<keyword evidence="11" id="KW-1185">Reference proteome</keyword>
<evidence type="ECO:0000313" key="10">
    <source>
        <dbReference type="EMBL" id="CAG8439251.1"/>
    </source>
</evidence>
<evidence type="ECO:0000256" key="8">
    <source>
        <dbReference type="SAM" id="MobiDB-lite"/>
    </source>
</evidence>
<dbReference type="CDD" id="cd00038">
    <property type="entry name" value="CAP_ED"/>
    <property type="match status" value="2"/>
</dbReference>
<gene>
    <name evidence="10" type="ORF">FMOSSE_LOCUS668</name>
</gene>
<dbReference type="SMART" id="SM00100">
    <property type="entry name" value="cNMP"/>
    <property type="match status" value="2"/>
</dbReference>
<feature type="compositionally biased region" description="Polar residues" evidence="8">
    <location>
        <begin position="457"/>
        <end position="479"/>
    </location>
</feature>
<keyword evidence="6" id="KW-0547">Nucleotide-binding</keyword>
<feature type="region of interest" description="Disordered" evidence="8">
    <location>
        <begin position="73"/>
        <end position="111"/>
    </location>
</feature>
<comment type="similarity">
    <text evidence="1">Belongs to the cAMP-dependent kinase regulatory chain family.</text>
</comment>
<feature type="compositionally biased region" description="Basic residues" evidence="8">
    <location>
        <begin position="166"/>
        <end position="180"/>
    </location>
</feature>
<dbReference type="Gene3D" id="2.60.120.10">
    <property type="entry name" value="Jelly Rolls"/>
    <property type="match status" value="2"/>
</dbReference>
<keyword evidence="5" id="KW-0677">Repeat</keyword>
<evidence type="ECO:0000256" key="1">
    <source>
        <dbReference type="ARBA" id="ARBA00005753"/>
    </source>
</evidence>
<dbReference type="InterPro" id="IPR000595">
    <property type="entry name" value="cNMP-bd_dom"/>
</dbReference>
<evidence type="ECO:0000256" key="5">
    <source>
        <dbReference type="ARBA" id="ARBA00022737"/>
    </source>
</evidence>
<dbReference type="FunFam" id="2.60.120.10:FF:000006">
    <property type="entry name" value="cAMP-dependent protein kinase type I-alpha regulatory subunit"/>
    <property type="match status" value="1"/>
</dbReference>
<evidence type="ECO:0000256" key="4">
    <source>
        <dbReference type="ARBA" id="ARBA00022566"/>
    </source>
</evidence>
<protein>
    <recommendedName>
        <fullName evidence="2">cAMP-dependent protein kinase regulatory subunit</fullName>
    </recommendedName>
</protein>
<evidence type="ECO:0000313" key="11">
    <source>
        <dbReference type="Proteomes" id="UP000789375"/>
    </source>
</evidence>
<dbReference type="InterPro" id="IPR050503">
    <property type="entry name" value="cAMP-dep_PK_reg_su-like"/>
</dbReference>
<dbReference type="Pfam" id="PF00027">
    <property type="entry name" value="cNMP_binding"/>
    <property type="match status" value="2"/>
</dbReference>
<dbReference type="AlphaFoldDB" id="A0A9N8V2C6"/>
<evidence type="ECO:0000256" key="6">
    <source>
        <dbReference type="ARBA" id="ARBA00022741"/>
    </source>
</evidence>
<dbReference type="PRINTS" id="PR00103">
    <property type="entry name" value="CAMPKINASE"/>
</dbReference>
<name>A0A9N8V2C6_FUNMO</name>
<feature type="compositionally biased region" description="Polar residues" evidence="8">
    <location>
        <begin position="73"/>
        <end position="97"/>
    </location>
</feature>
<dbReference type="GO" id="GO:0005952">
    <property type="term" value="C:cAMP-dependent protein kinase complex"/>
    <property type="evidence" value="ECO:0007669"/>
    <property type="project" value="InterPro"/>
</dbReference>
<dbReference type="GO" id="GO:0005829">
    <property type="term" value="C:cytosol"/>
    <property type="evidence" value="ECO:0007669"/>
    <property type="project" value="TreeGrafter"/>
</dbReference>
<reference evidence="10" key="1">
    <citation type="submission" date="2021-06" db="EMBL/GenBank/DDBJ databases">
        <authorList>
            <person name="Kallberg Y."/>
            <person name="Tangrot J."/>
            <person name="Rosling A."/>
        </authorList>
    </citation>
    <scope>NUCLEOTIDE SEQUENCE</scope>
    <source>
        <strain evidence="10">87-6 pot B 2015</strain>
    </source>
</reference>
<feature type="domain" description="Cyclic nucleotide-binding" evidence="9">
    <location>
        <begin position="219"/>
        <end position="334"/>
    </location>
</feature>
<dbReference type="SUPFAM" id="SSF51206">
    <property type="entry name" value="cAMP-binding domain-like"/>
    <property type="match status" value="2"/>
</dbReference>
<dbReference type="PROSITE" id="PS00889">
    <property type="entry name" value="CNMP_BINDING_2"/>
    <property type="match status" value="1"/>
</dbReference>
<feature type="domain" description="Cyclic nucleotide-binding" evidence="9">
    <location>
        <begin position="337"/>
        <end position="457"/>
    </location>
</feature>
<keyword evidence="4" id="KW-0116">cAMP-binding</keyword>
<evidence type="ECO:0000256" key="3">
    <source>
        <dbReference type="ARBA" id="ARBA00022553"/>
    </source>
</evidence>
<dbReference type="GO" id="GO:0030552">
    <property type="term" value="F:cAMP binding"/>
    <property type="evidence" value="ECO:0007669"/>
    <property type="project" value="UniProtKB-KW"/>
</dbReference>
<dbReference type="InterPro" id="IPR018490">
    <property type="entry name" value="cNMP-bd_dom_sf"/>
</dbReference>
<evidence type="ECO:0000256" key="7">
    <source>
        <dbReference type="ARBA" id="ARBA00023149"/>
    </source>
</evidence>
<dbReference type="PROSITE" id="PS50042">
    <property type="entry name" value="CNMP_BINDING_3"/>
    <property type="match status" value="2"/>
</dbReference>
<feature type="region of interest" description="Disordered" evidence="8">
    <location>
        <begin position="457"/>
        <end position="513"/>
    </location>
</feature>
<sequence length="513" mass="57732">MQDPQVLTYMEHHDLNKLFPELEGALLRYQPSDPYEFIVGCVRSIQQKKRESRDSPLYSQLFEEYATQNLELNSVAGTQRNVPSTTTSGQISEPSNNHNRRKRQRSEEDTLMEIRTPPYFTTHHPPGQNFDQYVSHQHTDETLVHHRRTTLPPSPPNNHQLPHTARNNHSRVPTPRKGRRMSVSAESIKPTANLDERPIIYKSDEAKKRIDEATTLNLLFKNLDRETKQHVVDAMFEKPVVANEIVIRQGDEGDYFYVIEHGIFEIFVNGQLVLEVGNGGSFGELALMYNTPRAATVRAKTGGTLWAVGRETFLLTITSSVYRKRSAYEEFLRSVSFLTTLDQSEFSKLADALEPNIFEDGDTIISQGDPGEYFYIIEQGTVNVSKITDTGTEQQLPSLTVGDYFGELALINDQPRKATVVSRGSVRLAALRRDAFVRLLGPVMGIFRRNAAEYNMHQQNSTGQTRQESGENHVSSQIGSDEIMAVDDEPSPVNSTRSNKKSGYSGAGGVDVL</sequence>
<proteinExistence type="inferred from homology"/>
<evidence type="ECO:0000259" key="9">
    <source>
        <dbReference type="PROSITE" id="PS50042"/>
    </source>
</evidence>
<evidence type="ECO:0000256" key="2">
    <source>
        <dbReference type="ARBA" id="ARBA00020355"/>
    </source>
</evidence>
<dbReference type="PROSITE" id="PS00888">
    <property type="entry name" value="CNMP_BINDING_1"/>
    <property type="match status" value="2"/>
</dbReference>
<dbReference type="InterPro" id="IPR014710">
    <property type="entry name" value="RmlC-like_jellyroll"/>
</dbReference>